<evidence type="ECO:0000313" key="1">
    <source>
        <dbReference type="EMBL" id="HAF2130033.1"/>
    </source>
</evidence>
<proteinExistence type="predicted"/>
<gene>
    <name evidence="1" type="ORF">G9F27_004293</name>
</gene>
<sequence>MKRGDLITVAMQGDFGKPRPALVIQADSFDGLPTVSVLPVTGTLTTAPLLRVTVQPDKENGLRKVSQVMIDKVITVKRDKTGEAFGRINANLMTEIERRLALFLGIVR</sequence>
<dbReference type="EMBL" id="DAAUQX010000050">
    <property type="protein sequence ID" value="HAF2130033.1"/>
    <property type="molecule type" value="Genomic_DNA"/>
</dbReference>
<dbReference type="InterPro" id="IPR011067">
    <property type="entry name" value="Plasmid_toxin/cell-grow_inhib"/>
</dbReference>
<name>A0A743PFT4_SALER</name>
<dbReference type="GO" id="GO:0016075">
    <property type="term" value="P:rRNA catabolic process"/>
    <property type="evidence" value="ECO:0007669"/>
    <property type="project" value="TreeGrafter"/>
</dbReference>
<dbReference type="PANTHER" id="PTHR33988:SF2">
    <property type="entry name" value="ENDORIBONUCLEASE MAZF"/>
    <property type="match status" value="1"/>
</dbReference>
<dbReference type="GO" id="GO:0004521">
    <property type="term" value="F:RNA endonuclease activity"/>
    <property type="evidence" value="ECO:0007669"/>
    <property type="project" value="TreeGrafter"/>
</dbReference>
<dbReference type="SUPFAM" id="SSF50118">
    <property type="entry name" value="Cell growth inhibitor/plasmid maintenance toxic component"/>
    <property type="match status" value="1"/>
</dbReference>
<dbReference type="GO" id="GO:0003677">
    <property type="term" value="F:DNA binding"/>
    <property type="evidence" value="ECO:0007669"/>
    <property type="project" value="InterPro"/>
</dbReference>
<dbReference type="Pfam" id="PF02452">
    <property type="entry name" value="PemK_toxin"/>
    <property type="match status" value="1"/>
</dbReference>
<dbReference type="GO" id="GO:0006402">
    <property type="term" value="P:mRNA catabolic process"/>
    <property type="evidence" value="ECO:0007669"/>
    <property type="project" value="TreeGrafter"/>
</dbReference>
<dbReference type="Gene3D" id="2.30.30.110">
    <property type="match status" value="1"/>
</dbReference>
<comment type="caution">
    <text evidence="1">The sequence shown here is derived from an EMBL/GenBank/DDBJ whole genome shotgun (WGS) entry which is preliminary data.</text>
</comment>
<organism evidence="1">
    <name type="scientific">Salmonella enterica</name>
    <name type="common">Salmonella choleraesuis</name>
    <dbReference type="NCBI Taxonomy" id="28901"/>
    <lineage>
        <taxon>Bacteria</taxon>
        <taxon>Pseudomonadati</taxon>
        <taxon>Pseudomonadota</taxon>
        <taxon>Gammaproteobacteria</taxon>
        <taxon>Enterobacterales</taxon>
        <taxon>Enterobacteriaceae</taxon>
        <taxon>Salmonella</taxon>
    </lineage>
</organism>
<dbReference type="InterPro" id="IPR003477">
    <property type="entry name" value="PemK-like"/>
</dbReference>
<dbReference type="AlphaFoldDB" id="A0A743PFT4"/>
<accession>A0A743PFT4</accession>
<reference evidence="1" key="2">
    <citation type="submission" date="2020-02" db="EMBL/GenBank/DDBJ databases">
        <authorList>
            <consortium name="NCBI Pathogen Detection Project"/>
        </authorList>
    </citation>
    <scope>NUCLEOTIDE SEQUENCE</scope>
    <source>
        <strain evidence="1">MA.CK_00/00001968</strain>
    </source>
</reference>
<dbReference type="PANTHER" id="PTHR33988">
    <property type="entry name" value="ENDORIBONUCLEASE MAZF-RELATED"/>
    <property type="match status" value="1"/>
</dbReference>
<reference evidence="1" key="1">
    <citation type="journal article" date="2018" name="Genome Biol.">
        <title>SKESA: strategic k-mer extension for scrupulous assemblies.</title>
        <authorList>
            <person name="Souvorov A."/>
            <person name="Agarwala R."/>
            <person name="Lipman D.J."/>
        </authorList>
    </citation>
    <scope>NUCLEOTIDE SEQUENCE</scope>
    <source>
        <strain evidence="1">MA.CK_00/00001968</strain>
    </source>
</reference>
<protein>
    <submittedName>
        <fullName evidence="1">Type II toxin-antitoxin system PemK/MazF family toxin</fullName>
    </submittedName>
</protein>